<sequence length="229" mass="25773">MTNLSASKIHDHPTLNLEKKSGERDTHAKNSDDHKAGISFSYALKMMVSQSPPTLPPAPTIEMAPTIGGENNSSIKKRPSQKRTQNCVIRRPRISARLLAKLTNEEETNDVVDGNLEPKTTGIHEHEDDDVVVRLEEILMKSWEPNVETIVFYEKSSEKKNAYVDCNQKNNSVRISDNATAKNLCRPKLAGKQRRRRGYDYQTICMPGSPMGMVQRMSTMDITHLGPTR</sequence>
<reference evidence="2" key="1">
    <citation type="submission" date="2021-06" db="EMBL/GenBank/DDBJ databases">
        <authorList>
            <person name="Kallberg Y."/>
            <person name="Tangrot J."/>
            <person name="Rosling A."/>
        </authorList>
    </citation>
    <scope>NUCLEOTIDE SEQUENCE</scope>
    <source>
        <strain evidence="2">MT106</strain>
    </source>
</reference>
<evidence type="ECO:0000313" key="2">
    <source>
        <dbReference type="EMBL" id="CAG8652434.1"/>
    </source>
</evidence>
<protein>
    <submittedName>
        <fullName evidence="2">1287_t:CDS:1</fullName>
    </submittedName>
</protein>
<keyword evidence="3" id="KW-1185">Reference proteome</keyword>
<dbReference type="Proteomes" id="UP000789831">
    <property type="component" value="Unassembled WGS sequence"/>
</dbReference>
<accession>A0A9N9H2S2</accession>
<feature type="non-terminal residue" evidence="2">
    <location>
        <position position="1"/>
    </location>
</feature>
<comment type="caution">
    <text evidence="2">The sequence shown here is derived from an EMBL/GenBank/DDBJ whole genome shotgun (WGS) entry which is preliminary data.</text>
</comment>
<proteinExistence type="predicted"/>
<name>A0A9N9H2S2_9GLOM</name>
<dbReference type="AlphaFoldDB" id="A0A9N9H2S2"/>
<feature type="compositionally biased region" description="Basic and acidic residues" evidence="1">
    <location>
        <begin position="8"/>
        <end position="34"/>
    </location>
</feature>
<evidence type="ECO:0000313" key="3">
    <source>
        <dbReference type="Proteomes" id="UP000789831"/>
    </source>
</evidence>
<dbReference type="EMBL" id="CAJVPL010004897">
    <property type="protein sequence ID" value="CAG8652434.1"/>
    <property type="molecule type" value="Genomic_DNA"/>
</dbReference>
<evidence type="ECO:0000256" key="1">
    <source>
        <dbReference type="SAM" id="MobiDB-lite"/>
    </source>
</evidence>
<feature type="region of interest" description="Disordered" evidence="1">
    <location>
        <begin position="1"/>
        <end position="34"/>
    </location>
</feature>
<gene>
    <name evidence="2" type="ORF">AGERDE_LOCUS11459</name>
</gene>
<organism evidence="2 3">
    <name type="scientific">Ambispora gerdemannii</name>
    <dbReference type="NCBI Taxonomy" id="144530"/>
    <lineage>
        <taxon>Eukaryota</taxon>
        <taxon>Fungi</taxon>
        <taxon>Fungi incertae sedis</taxon>
        <taxon>Mucoromycota</taxon>
        <taxon>Glomeromycotina</taxon>
        <taxon>Glomeromycetes</taxon>
        <taxon>Archaeosporales</taxon>
        <taxon>Ambisporaceae</taxon>
        <taxon>Ambispora</taxon>
    </lineage>
</organism>